<dbReference type="AlphaFoldDB" id="A0A847ES50"/>
<gene>
    <name evidence="2" type="ORF">GX618_00765</name>
</gene>
<comment type="caution">
    <text evidence="2">The sequence shown here is derived from an EMBL/GenBank/DDBJ whole genome shotgun (WGS) entry which is preliminary data.</text>
</comment>
<feature type="transmembrane region" description="Helical" evidence="1">
    <location>
        <begin position="48"/>
        <end position="66"/>
    </location>
</feature>
<dbReference type="EMBL" id="JAAZAL010000027">
    <property type="protein sequence ID" value="NLE30793.1"/>
    <property type="molecule type" value="Genomic_DNA"/>
</dbReference>
<evidence type="ECO:0000313" key="3">
    <source>
        <dbReference type="Proteomes" id="UP000554004"/>
    </source>
</evidence>
<feature type="transmembrane region" description="Helical" evidence="1">
    <location>
        <begin position="132"/>
        <end position="155"/>
    </location>
</feature>
<dbReference type="InterPro" id="IPR045407">
    <property type="entry name" value="DUF6512"/>
</dbReference>
<keyword evidence="1" id="KW-0472">Membrane</keyword>
<sequence length="175" mass="20153">MTLTTVLIISFFLLSTLGTIFHFTHSWFKNGLILHIFSAINESTWEHMKMLVAPTLLAGVFQFIVFKGSFPNFFNGILVLFVVEILTIPLLYEPLRILLKKVPFYFTILIFYLAIILGIFSEYYILNNKISIFSELVSLILIGIITLKFAIFTYFPPKIFLFRDPVTGGYGDMNE</sequence>
<evidence type="ECO:0000256" key="1">
    <source>
        <dbReference type="SAM" id="Phobius"/>
    </source>
</evidence>
<keyword evidence="1" id="KW-1133">Transmembrane helix</keyword>
<feature type="transmembrane region" description="Helical" evidence="1">
    <location>
        <begin position="104"/>
        <end position="126"/>
    </location>
</feature>
<feature type="transmembrane region" description="Helical" evidence="1">
    <location>
        <begin position="6"/>
        <end position="28"/>
    </location>
</feature>
<protein>
    <submittedName>
        <fullName evidence="2">Uncharacterized protein</fullName>
    </submittedName>
</protein>
<accession>A0A847ES50</accession>
<dbReference type="Proteomes" id="UP000554004">
    <property type="component" value="Unassembled WGS sequence"/>
</dbReference>
<keyword evidence="1" id="KW-0812">Transmembrane</keyword>
<proteinExistence type="predicted"/>
<evidence type="ECO:0000313" key="2">
    <source>
        <dbReference type="EMBL" id="NLE30793.1"/>
    </source>
</evidence>
<organism evidence="2 3">
    <name type="scientific">Candidatus Dojkabacteria bacterium</name>
    <dbReference type="NCBI Taxonomy" id="2099670"/>
    <lineage>
        <taxon>Bacteria</taxon>
        <taxon>Candidatus Dojkabacteria</taxon>
    </lineage>
</organism>
<name>A0A847ES50_9BACT</name>
<feature type="transmembrane region" description="Helical" evidence="1">
    <location>
        <begin position="72"/>
        <end position="92"/>
    </location>
</feature>
<reference evidence="2 3" key="1">
    <citation type="journal article" date="2020" name="Biotechnol. Biofuels">
        <title>New insights from the biogas microbiome by comprehensive genome-resolved metagenomics of nearly 1600 species originating from multiple anaerobic digesters.</title>
        <authorList>
            <person name="Campanaro S."/>
            <person name="Treu L."/>
            <person name="Rodriguez-R L.M."/>
            <person name="Kovalovszki A."/>
            <person name="Ziels R.M."/>
            <person name="Maus I."/>
            <person name="Zhu X."/>
            <person name="Kougias P.G."/>
            <person name="Basile A."/>
            <person name="Luo G."/>
            <person name="Schluter A."/>
            <person name="Konstantinidis K.T."/>
            <person name="Angelidaki I."/>
        </authorList>
    </citation>
    <scope>NUCLEOTIDE SEQUENCE [LARGE SCALE GENOMIC DNA]</scope>
    <source>
        <strain evidence="2">AS06rmzACSIP_421</strain>
    </source>
</reference>
<dbReference type="Pfam" id="PF20122">
    <property type="entry name" value="DUF6512"/>
    <property type="match status" value="1"/>
</dbReference>